<evidence type="ECO:0000313" key="3">
    <source>
        <dbReference type="WBParaSite" id="L893_g26930.t1"/>
    </source>
</evidence>
<sequence>MGSVFIFALLFVLAAGHAPCVDYSAVCVPAQGLKRGCHCALIRPGQEVSVRHNLRQMFGRNKRDVYDDIRLHILQQSGVNELNRVFSPQQDKVVPVDNNVFGKINTEVHVSLMTVPRALVHEVIDMQGEWLSHAARQRLLNCGQAMCEVVGDVTELSVPSSPTRQDRKFRVNRAVRYDLDGEETLIAFASATSDFFLNKALIYWEEEKCKRKWYGKKKCWSETRHREELREFDDVTKKNWMEHVNGHMVGNFRTHNANLLK</sequence>
<feature type="signal peptide" evidence="1">
    <location>
        <begin position="1"/>
        <end position="16"/>
    </location>
</feature>
<dbReference type="AlphaFoldDB" id="A0A1I7ZJJ1"/>
<feature type="chain" id="PRO_5009313584" evidence="1">
    <location>
        <begin position="17"/>
        <end position="261"/>
    </location>
</feature>
<evidence type="ECO:0000256" key="1">
    <source>
        <dbReference type="SAM" id="SignalP"/>
    </source>
</evidence>
<name>A0A1I7ZJJ1_9BILA</name>
<evidence type="ECO:0000313" key="2">
    <source>
        <dbReference type="Proteomes" id="UP000095287"/>
    </source>
</evidence>
<dbReference type="WBParaSite" id="L893_g26930.t1">
    <property type="protein sequence ID" value="L893_g26930.t1"/>
    <property type="gene ID" value="L893_g26930"/>
</dbReference>
<keyword evidence="2" id="KW-1185">Reference proteome</keyword>
<dbReference type="Proteomes" id="UP000095287">
    <property type="component" value="Unplaced"/>
</dbReference>
<keyword evidence="1" id="KW-0732">Signal</keyword>
<protein>
    <submittedName>
        <fullName evidence="3">NTR domain-containing protein</fullName>
    </submittedName>
</protein>
<proteinExistence type="predicted"/>
<accession>A0A1I7ZJJ1</accession>
<organism evidence="2 3">
    <name type="scientific">Steinernema glaseri</name>
    <dbReference type="NCBI Taxonomy" id="37863"/>
    <lineage>
        <taxon>Eukaryota</taxon>
        <taxon>Metazoa</taxon>
        <taxon>Ecdysozoa</taxon>
        <taxon>Nematoda</taxon>
        <taxon>Chromadorea</taxon>
        <taxon>Rhabditida</taxon>
        <taxon>Tylenchina</taxon>
        <taxon>Panagrolaimomorpha</taxon>
        <taxon>Strongyloidoidea</taxon>
        <taxon>Steinernematidae</taxon>
        <taxon>Steinernema</taxon>
    </lineage>
</organism>
<reference evidence="3" key="1">
    <citation type="submission" date="2016-11" db="UniProtKB">
        <authorList>
            <consortium name="WormBaseParasite"/>
        </authorList>
    </citation>
    <scope>IDENTIFICATION</scope>
</reference>